<protein>
    <submittedName>
        <fullName evidence="1">Uncharacterized protein</fullName>
    </submittedName>
</protein>
<proteinExistence type="predicted"/>
<comment type="caution">
    <text evidence="1">The sequence shown here is derived from an EMBL/GenBank/DDBJ whole genome shotgun (WGS) entry which is preliminary data.</text>
</comment>
<dbReference type="Proteomes" id="UP001519460">
    <property type="component" value="Unassembled WGS sequence"/>
</dbReference>
<dbReference type="EMBL" id="JACVVK020000329">
    <property type="protein sequence ID" value="KAK7478325.1"/>
    <property type="molecule type" value="Genomic_DNA"/>
</dbReference>
<evidence type="ECO:0000313" key="1">
    <source>
        <dbReference type="EMBL" id="KAK7478325.1"/>
    </source>
</evidence>
<sequence length="85" mass="9608">MQTWHRINAVTLPIAYNFAHTFHGVDQSLECLESSFKINLTTKRKVTLTAKVRKFTMSIYTDATANDSSSRRALNNKFDACSGHV</sequence>
<feature type="non-terminal residue" evidence="1">
    <location>
        <position position="85"/>
    </location>
</feature>
<gene>
    <name evidence="1" type="ORF">BaRGS_00030477</name>
</gene>
<evidence type="ECO:0000313" key="2">
    <source>
        <dbReference type="Proteomes" id="UP001519460"/>
    </source>
</evidence>
<keyword evidence="2" id="KW-1185">Reference proteome</keyword>
<name>A0ABD0JTA3_9CAEN</name>
<reference evidence="1 2" key="1">
    <citation type="journal article" date="2023" name="Sci. Data">
        <title>Genome assembly of the Korean intertidal mud-creeper Batillaria attramentaria.</title>
        <authorList>
            <person name="Patra A.K."/>
            <person name="Ho P.T."/>
            <person name="Jun S."/>
            <person name="Lee S.J."/>
            <person name="Kim Y."/>
            <person name="Won Y.J."/>
        </authorList>
    </citation>
    <scope>NUCLEOTIDE SEQUENCE [LARGE SCALE GENOMIC DNA]</scope>
    <source>
        <strain evidence="1">Wonlab-2016</strain>
    </source>
</reference>
<dbReference type="AlphaFoldDB" id="A0ABD0JTA3"/>
<accession>A0ABD0JTA3</accession>
<organism evidence="1 2">
    <name type="scientific">Batillaria attramentaria</name>
    <dbReference type="NCBI Taxonomy" id="370345"/>
    <lineage>
        <taxon>Eukaryota</taxon>
        <taxon>Metazoa</taxon>
        <taxon>Spiralia</taxon>
        <taxon>Lophotrochozoa</taxon>
        <taxon>Mollusca</taxon>
        <taxon>Gastropoda</taxon>
        <taxon>Caenogastropoda</taxon>
        <taxon>Sorbeoconcha</taxon>
        <taxon>Cerithioidea</taxon>
        <taxon>Batillariidae</taxon>
        <taxon>Batillaria</taxon>
    </lineage>
</organism>